<protein>
    <recommendedName>
        <fullName evidence="5">Cystathionine gamma-synthase</fullName>
    </recommendedName>
</protein>
<sequence>MSEPKLSPESIAISAGRPPVTKDGSLNPDISLSSTYHAGGTMGYGRSGNETWSALESAISELEGGQTLVFASGNAAISAVFHLLPIGAPVVASDQGYSGSMAMLHSFQESGRLEVRFVDIANTDAVIAAMNGAAFLWLESPTNPGLEVADMPTLIVAARNLSVGVGVDNTFATPLIQNPLAMGADIVMHSVTKYFAGHSDVIMGSLSTKMPELHSRLAEIRKIHGGIPGPYEAWLALRGLRTFPLRFEKAQANALELAKRLRKHPGVSRVRYPGLPEDSQHDRAKSFMRGFGAVVSFEVKDGPEKAERICENSKLITHATSLGGIESLWERRRRWPAESTLTPENLIRFSVGCENVEDLWRDVEQAFANS</sequence>
<accession>A0A094SMG0</accession>
<dbReference type="InterPro" id="IPR015424">
    <property type="entry name" value="PyrdxlP-dep_Trfase"/>
</dbReference>
<comment type="cofactor">
    <cofactor evidence="1">
        <name>pyridoxal 5'-phosphate</name>
        <dbReference type="ChEBI" id="CHEBI:597326"/>
    </cofactor>
</comment>
<keyword evidence="2" id="KW-0663">Pyridoxal phosphate</keyword>
<gene>
    <name evidence="4" type="ORF">GM50_4585</name>
</gene>
<dbReference type="Pfam" id="PF01053">
    <property type="entry name" value="Cys_Met_Meta_PP"/>
    <property type="match status" value="1"/>
</dbReference>
<evidence type="ECO:0000256" key="1">
    <source>
        <dbReference type="ARBA" id="ARBA00001933"/>
    </source>
</evidence>
<dbReference type="Gene3D" id="3.40.640.10">
    <property type="entry name" value="Type I PLP-dependent aspartate aminotransferase-like (Major domain)"/>
    <property type="match status" value="1"/>
</dbReference>
<dbReference type="InterPro" id="IPR000277">
    <property type="entry name" value="Cys/Met-Metab_PyrdxlP-dep_enz"/>
</dbReference>
<evidence type="ECO:0000256" key="2">
    <source>
        <dbReference type="ARBA" id="ARBA00022898"/>
    </source>
</evidence>
<dbReference type="GO" id="GO:0019346">
    <property type="term" value="P:transsulfuration"/>
    <property type="evidence" value="ECO:0007669"/>
    <property type="project" value="InterPro"/>
</dbReference>
<dbReference type="InterPro" id="IPR015421">
    <property type="entry name" value="PyrdxlP-dep_Trfase_major"/>
</dbReference>
<evidence type="ECO:0000313" key="4">
    <source>
        <dbReference type="EMBL" id="KGA19758.1"/>
    </source>
</evidence>
<dbReference type="GO" id="GO:0005737">
    <property type="term" value="C:cytoplasm"/>
    <property type="evidence" value="ECO:0007669"/>
    <property type="project" value="TreeGrafter"/>
</dbReference>
<dbReference type="SUPFAM" id="SSF53383">
    <property type="entry name" value="PLP-dependent transferases"/>
    <property type="match status" value="1"/>
</dbReference>
<dbReference type="PIRSF" id="PIRSF001434">
    <property type="entry name" value="CGS"/>
    <property type="match status" value="1"/>
</dbReference>
<evidence type="ECO:0000256" key="3">
    <source>
        <dbReference type="SAM" id="MobiDB-lite"/>
    </source>
</evidence>
<feature type="region of interest" description="Disordered" evidence="3">
    <location>
        <begin position="1"/>
        <end position="28"/>
    </location>
</feature>
<dbReference type="Gene3D" id="3.90.1150.10">
    <property type="entry name" value="Aspartate Aminotransferase, domain 1"/>
    <property type="match status" value="1"/>
</dbReference>
<dbReference type="GO" id="GO:0030170">
    <property type="term" value="F:pyridoxal phosphate binding"/>
    <property type="evidence" value="ECO:0007669"/>
    <property type="project" value="InterPro"/>
</dbReference>
<dbReference type="InterPro" id="IPR015422">
    <property type="entry name" value="PyrdxlP-dep_Trfase_small"/>
</dbReference>
<name>A0A094SMG0_9ZZZZ</name>
<reference evidence="4" key="1">
    <citation type="submission" date="2014-05" db="EMBL/GenBank/DDBJ databases">
        <title>Key roles for freshwater Actinobacteria revealed by deep metagenomic sequencing.</title>
        <authorList>
            <person name="Ghai R."/>
            <person name="Mizuno C.M."/>
            <person name="Picazo A."/>
            <person name="Camacho A."/>
            <person name="Rodriguez-Valera F."/>
        </authorList>
    </citation>
    <scope>NUCLEOTIDE SEQUENCE</scope>
</reference>
<dbReference type="PANTHER" id="PTHR11808:SF85">
    <property type="entry name" value="CYSTATHIONINE GAMMA-LYASE-RELATED"/>
    <property type="match status" value="1"/>
</dbReference>
<dbReference type="CDD" id="cd00614">
    <property type="entry name" value="CGS_like"/>
    <property type="match status" value="1"/>
</dbReference>
<comment type="caution">
    <text evidence="4">The sequence shown here is derived from an EMBL/GenBank/DDBJ whole genome shotgun (WGS) entry which is preliminary data.</text>
</comment>
<dbReference type="GO" id="GO:0004123">
    <property type="term" value="F:cystathionine gamma-lyase activity"/>
    <property type="evidence" value="ECO:0007669"/>
    <property type="project" value="TreeGrafter"/>
</dbReference>
<dbReference type="EMBL" id="JNSK01000009">
    <property type="protein sequence ID" value="KGA19758.1"/>
    <property type="molecule type" value="Genomic_DNA"/>
</dbReference>
<dbReference type="AlphaFoldDB" id="A0A094SMG0"/>
<dbReference type="FunFam" id="3.40.640.10:FF:000046">
    <property type="entry name" value="Cystathionine gamma-lyase"/>
    <property type="match status" value="1"/>
</dbReference>
<dbReference type="PANTHER" id="PTHR11808">
    <property type="entry name" value="TRANS-SULFURATION ENZYME FAMILY MEMBER"/>
    <property type="match status" value="1"/>
</dbReference>
<evidence type="ECO:0008006" key="5">
    <source>
        <dbReference type="Google" id="ProtNLM"/>
    </source>
</evidence>
<organism evidence="4">
    <name type="scientific">freshwater metagenome</name>
    <dbReference type="NCBI Taxonomy" id="449393"/>
    <lineage>
        <taxon>unclassified sequences</taxon>
        <taxon>metagenomes</taxon>
        <taxon>ecological metagenomes</taxon>
    </lineage>
</organism>
<dbReference type="GO" id="GO:0019343">
    <property type="term" value="P:cysteine biosynthetic process via cystathionine"/>
    <property type="evidence" value="ECO:0007669"/>
    <property type="project" value="TreeGrafter"/>
</dbReference>
<proteinExistence type="predicted"/>